<keyword evidence="1" id="KW-0812">Transmembrane</keyword>
<keyword evidence="1" id="KW-0472">Membrane</keyword>
<dbReference type="RefSeq" id="WP_420904022.1">
    <property type="nucleotide sequence ID" value="NZ_BAAFGK010000002.1"/>
</dbReference>
<sequence>MNISESDAWIVDLDGLAHRLGEGRAEPVADPAAIQGDKWVVSDLGGAMARFMIVEAPKAYAEVVARRRLQESGEAQEHARLLTHWKRARGKTSTELYCTVAEGERLRVHEDRAHDDPHHHLLFSVHVLPYLLLNQQPKDRTVAVLFEHDRHVDILIGRAGQVLAASRVSSYGSGRAAKENLAESIASELRALVIGAKATLNRILHFGWLLGEGADETERAGEQQRLSEAAWVGELGRTLQLPFEILPATVLKRSDDGFIVSAVPSLLRELTVSQASLPVVERLQYQAQRLLPTVLAIAFGLTVLLFLTGVWFNTRAGLLDAEANRMERELTVATAKPEPVDPALGKMVTFVDGLARLREAPSWRELLKELHDAAEGRRIVFDQVTIEQDDAARIQLTLKGRVQELFDVASADFEAMAGRLRERGYGILSRELSTDVTELRFNLKLERGARP</sequence>
<feature type="transmembrane region" description="Helical" evidence="1">
    <location>
        <begin position="290"/>
        <end position="312"/>
    </location>
</feature>
<reference evidence="2 3" key="2">
    <citation type="submission" date="2024-09" db="EMBL/GenBank/DDBJ databases">
        <title>Draft genome sequence of Candidatus Magnetaquicoccaceae bacterium FCR-1.</title>
        <authorList>
            <person name="Shimoshige H."/>
            <person name="Shimamura S."/>
            <person name="Taoka A."/>
            <person name="Kobayashi H."/>
            <person name="Maekawa T."/>
        </authorList>
    </citation>
    <scope>NUCLEOTIDE SEQUENCE [LARGE SCALE GENOMIC DNA]</scope>
    <source>
        <strain evidence="2 3">FCR-1</strain>
    </source>
</reference>
<protein>
    <submittedName>
        <fullName evidence="2">Uncharacterized protein</fullName>
    </submittedName>
</protein>
<evidence type="ECO:0000256" key="1">
    <source>
        <dbReference type="SAM" id="Phobius"/>
    </source>
</evidence>
<keyword evidence="3" id="KW-1185">Reference proteome</keyword>
<keyword evidence="1" id="KW-1133">Transmembrane helix</keyword>
<accession>A0ABQ0C600</accession>
<evidence type="ECO:0000313" key="2">
    <source>
        <dbReference type="EMBL" id="GAB0056310.1"/>
    </source>
</evidence>
<gene>
    <name evidence="2" type="ORF">SIID45300_00616</name>
</gene>
<evidence type="ECO:0000313" key="3">
    <source>
        <dbReference type="Proteomes" id="UP001628193"/>
    </source>
</evidence>
<organism evidence="2 3">
    <name type="scientific">Candidatus Magnetaquiglobus chichijimensis</name>
    <dbReference type="NCBI Taxonomy" id="3141448"/>
    <lineage>
        <taxon>Bacteria</taxon>
        <taxon>Pseudomonadati</taxon>
        <taxon>Pseudomonadota</taxon>
        <taxon>Magnetococcia</taxon>
        <taxon>Magnetococcales</taxon>
        <taxon>Candidatus Magnetaquicoccaceae</taxon>
        <taxon>Candidatus Magnetaquiglobus</taxon>
    </lineage>
</organism>
<dbReference type="EMBL" id="BAAFGK010000002">
    <property type="protein sequence ID" value="GAB0056310.1"/>
    <property type="molecule type" value="Genomic_DNA"/>
</dbReference>
<dbReference type="Proteomes" id="UP001628193">
    <property type="component" value="Unassembled WGS sequence"/>
</dbReference>
<proteinExistence type="predicted"/>
<reference evidence="2 3" key="1">
    <citation type="submission" date="2024-05" db="EMBL/GenBank/DDBJ databases">
        <authorList>
            <consortium name="Candidatus Magnetaquicoccaceae bacterium FCR-1 genome sequencing consortium"/>
            <person name="Shimoshige H."/>
            <person name="Shimamura S."/>
            <person name="Taoka A."/>
            <person name="Kobayashi H."/>
            <person name="Maekawa T."/>
        </authorList>
    </citation>
    <scope>NUCLEOTIDE SEQUENCE [LARGE SCALE GENOMIC DNA]</scope>
    <source>
        <strain evidence="2 3">FCR-1</strain>
    </source>
</reference>
<comment type="caution">
    <text evidence="2">The sequence shown here is derived from an EMBL/GenBank/DDBJ whole genome shotgun (WGS) entry which is preliminary data.</text>
</comment>
<name>A0ABQ0C600_9PROT</name>